<reference evidence="3" key="1">
    <citation type="journal article" date="2019" name="Int. J. Syst. Evol. Microbiol.">
        <title>The Global Catalogue of Microorganisms (GCM) 10K type strain sequencing project: providing services to taxonomists for standard genome sequencing and annotation.</title>
        <authorList>
            <consortium name="The Broad Institute Genomics Platform"/>
            <consortium name="The Broad Institute Genome Sequencing Center for Infectious Disease"/>
            <person name="Wu L."/>
            <person name="Ma J."/>
        </authorList>
    </citation>
    <scope>NUCLEOTIDE SEQUENCE [LARGE SCALE GENOMIC DNA]</scope>
    <source>
        <strain evidence="3">NBRC 108755</strain>
    </source>
</reference>
<keyword evidence="1" id="KW-0812">Transmembrane</keyword>
<proteinExistence type="predicted"/>
<gene>
    <name evidence="2" type="ORF">GCM10025869_04490</name>
</gene>
<dbReference type="EMBL" id="BSVA01000001">
    <property type="protein sequence ID" value="GMA89920.1"/>
    <property type="molecule type" value="Genomic_DNA"/>
</dbReference>
<evidence type="ECO:0000256" key="1">
    <source>
        <dbReference type="SAM" id="Phobius"/>
    </source>
</evidence>
<feature type="transmembrane region" description="Helical" evidence="1">
    <location>
        <begin position="16"/>
        <end position="38"/>
    </location>
</feature>
<evidence type="ECO:0000313" key="2">
    <source>
        <dbReference type="EMBL" id="GMA89920.1"/>
    </source>
</evidence>
<protein>
    <recommendedName>
        <fullName evidence="4">DUF2231 domain-containing protein</fullName>
    </recommendedName>
</protein>
<sequence length="157" mass="16641">MDDDQRIPTTTSERTAWVAAVLTPLATAGYFAVVLPQLADTRVADLAWQAPMLWSMGLNFVGTIVVTILVTIVAGIGAGLRREHLDTSSDVRDRDIDRYGSRVALTIAAGGLLAALVLAMLELDPFWIGSVAFLIGAIGATAGAIAQLRAYRGVFRG</sequence>
<evidence type="ECO:0008006" key="4">
    <source>
        <dbReference type="Google" id="ProtNLM"/>
    </source>
</evidence>
<organism evidence="2 3">
    <name type="scientific">Homoserinibacter gongjuensis</name>
    <dbReference type="NCBI Taxonomy" id="1162968"/>
    <lineage>
        <taxon>Bacteria</taxon>
        <taxon>Bacillati</taxon>
        <taxon>Actinomycetota</taxon>
        <taxon>Actinomycetes</taxon>
        <taxon>Micrococcales</taxon>
        <taxon>Microbacteriaceae</taxon>
        <taxon>Homoserinibacter</taxon>
    </lineage>
</organism>
<comment type="caution">
    <text evidence="2">The sequence shown here is derived from an EMBL/GenBank/DDBJ whole genome shotgun (WGS) entry which is preliminary data.</text>
</comment>
<feature type="transmembrane region" description="Helical" evidence="1">
    <location>
        <begin position="101"/>
        <end position="121"/>
    </location>
</feature>
<feature type="transmembrane region" description="Helical" evidence="1">
    <location>
        <begin position="127"/>
        <end position="146"/>
    </location>
</feature>
<evidence type="ECO:0000313" key="3">
    <source>
        <dbReference type="Proteomes" id="UP001157069"/>
    </source>
</evidence>
<dbReference type="RefSeq" id="WP_284297423.1">
    <property type="nucleotide sequence ID" value="NZ_BSVA01000001.1"/>
</dbReference>
<feature type="transmembrane region" description="Helical" evidence="1">
    <location>
        <begin position="58"/>
        <end position="80"/>
    </location>
</feature>
<dbReference type="Proteomes" id="UP001157069">
    <property type="component" value="Unassembled WGS sequence"/>
</dbReference>
<keyword evidence="3" id="KW-1185">Reference proteome</keyword>
<keyword evidence="1" id="KW-1133">Transmembrane helix</keyword>
<accession>A0ABQ6JTC1</accession>
<keyword evidence="1" id="KW-0472">Membrane</keyword>
<name>A0ABQ6JTC1_9MICO</name>